<dbReference type="Gene3D" id="1.10.287.70">
    <property type="match status" value="1"/>
</dbReference>
<dbReference type="PROSITE" id="PS51212">
    <property type="entry name" value="WSC"/>
    <property type="match status" value="1"/>
</dbReference>
<keyword evidence="4" id="KW-1003">Cell membrane</keyword>
<feature type="domain" description="REJ" evidence="19">
    <location>
        <begin position="1481"/>
        <end position="2263"/>
    </location>
</feature>
<feature type="transmembrane region" description="Helical" evidence="15">
    <location>
        <begin position="2992"/>
        <end position="3017"/>
    </location>
</feature>
<feature type="transmembrane region" description="Helical" evidence="15">
    <location>
        <begin position="3382"/>
        <end position="3400"/>
    </location>
</feature>
<dbReference type="OMA" id="NCTLIVM"/>
<comment type="subcellular location">
    <subcellularLocation>
        <location evidence="2">Cell membrane</location>
        <topology evidence="2">Multi-pass membrane protein</topology>
    </subcellularLocation>
    <subcellularLocation>
        <location evidence="1">Cell projection</location>
        <location evidence="1">Cilium</location>
    </subcellularLocation>
</comment>
<dbReference type="RefSeq" id="XP_030839739.1">
    <property type="nucleotide sequence ID" value="XM_030983879.1"/>
</dbReference>
<feature type="transmembrane region" description="Helical" evidence="15">
    <location>
        <begin position="3471"/>
        <end position="3490"/>
    </location>
</feature>
<dbReference type="SMART" id="SM00321">
    <property type="entry name" value="WSC"/>
    <property type="match status" value="1"/>
</dbReference>
<dbReference type="Pfam" id="PF02010">
    <property type="entry name" value="REJ"/>
    <property type="match status" value="1"/>
</dbReference>
<dbReference type="InterPro" id="IPR013122">
    <property type="entry name" value="PKD1_2_channel"/>
</dbReference>
<evidence type="ECO:0000256" key="12">
    <source>
        <dbReference type="PIRSR" id="PIRSR603915-2"/>
    </source>
</evidence>
<feature type="transmembrane region" description="Helical" evidence="15">
    <location>
        <begin position="3342"/>
        <end position="3362"/>
    </location>
</feature>
<accession>A0A7M7SY32</accession>
<dbReference type="Pfam" id="PF00801">
    <property type="entry name" value="PKD"/>
    <property type="match status" value="2"/>
</dbReference>
<dbReference type="SMART" id="SM00308">
    <property type="entry name" value="LH2"/>
    <property type="match status" value="1"/>
</dbReference>
<feature type="region of interest" description="Disordered" evidence="14">
    <location>
        <begin position="291"/>
        <end position="311"/>
    </location>
</feature>
<evidence type="ECO:0000256" key="16">
    <source>
        <dbReference type="SAM" id="SignalP"/>
    </source>
</evidence>
<dbReference type="EnsemblMetazoa" id="XM_030983879">
    <property type="protein sequence ID" value="XP_030839739"/>
    <property type="gene ID" value="GeneID_100034243"/>
</dbReference>
<dbReference type="InterPro" id="IPR051223">
    <property type="entry name" value="Polycystin"/>
</dbReference>
<dbReference type="InterPro" id="IPR042060">
    <property type="entry name" value="PLAT_polycystin1"/>
</dbReference>
<evidence type="ECO:0000256" key="1">
    <source>
        <dbReference type="ARBA" id="ARBA00004138"/>
    </source>
</evidence>
<dbReference type="Gene3D" id="2.60.60.20">
    <property type="entry name" value="PLAT/LH2 domain"/>
    <property type="match status" value="1"/>
</dbReference>
<feature type="transmembrane region" description="Helical" evidence="15">
    <location>
        <begin position="3431"/>
        <end position="3451"/>
    </location>
</feature>
<dbReference type="InterPro" id="IPR003915">
    <property type="entry name" value="PKD_2"/>
</dbReference>
<evidence type="ECO:0000259" key="19">
    <source>
        <dbReference type="PROSITE" id="PS51111"/>
    </source>
</evidence>
<feature type="transmembrane region" description="Helical" evidence="15">
    <location>
        <begin position="2747"/>
        <end position="2768"/>
    </location>
</feature>
<dbReference type="GO" id="GO:0005886">
    <property type="term" value="C:plasma membrane"/>
    <property type="evidence" value="ECO:0007669"/>
    <property type="project" value="UniProtKB-SubCell"/>
</dbReference>
<sequence>MENKWTIFVIAVVSLIFIPLTEQEAAFPGCYDDPIPSFNGTCPTPYINPGEYDRNSVTPDLCVALCDSTNYSHAVLKSGNACFCLQGSPLDELGSSHNTSSCDQSCDSSPSQSCGGDRLVSVYDAPLRLDGVQIQELQNQTAFPAFEPVTFTLTNPATWNQTDNQTVTIDVSFDDDYPYHFKGQWREDIQFEHTFTEPGIHAIHFSLLQAGPGTDWVQPVSIHIPISDVSIACPNRNPGIQSYDCDITVAMGSGMQMSAYFEEDAVLDSFNVSDSQVEYVGVNAFAPDDSSTTRSKMTLAPPTQSFGEPLSPVPVDERYIKAKDPVLKDGLLVGFDFDVQVSGNVVLEVFRPLANESMKCENNTKPDGAVLPVSTSYSCQNQGGFSFTKRACINPTPDATLPTLLTTYRSVISFNVTLPSLGRYFVSLDEQDRLEVRRGDLLALIPKSAAIVRRATAADRELSPVNGRLTGDSILEYDGVTSVPGEHQWRALVVLPSRIWVRNTNVGMWDTSWVNVTLTNPLGEKMMSALAPAPYPGIEIVTPPYGLVGDNIFLEAIFDLQLDKFYWSFGDGEETLMNLCNVVYHTWTEPGLYNVTVEGKTPQGSGILTTTFLVTHNPPLPNITLNDTGSSQEYDDDGSLKVSGDVSLSWHVNYEATNVTYEVSLGNASEVSMAVWEGSSEVTVASASVGICGDLINITLKHEDWGATLSIFSSSSCTLPVSIVSQNAFGNDTLLLDLYILEAITESPIINVTANFSEVGEDRFVAHDEDMIIDIEIIDGRGIIVNISLNDANITSTCFDWLVLDRRARCVLKVSDLELGTYNLRVEVSNEFSPVYESSVNFTVEMKIENLRVQVDNLVEPDQDVPICVYGDQGSSVKYIIQISDGTNLTGTTDRLSTNSSCQTTVHQFPVQGRLSLVVTAKNEISQDSVVEMVVVMAPVYTLIINVQEQVILNASHMGYAVVTIDYEGLPALQPVEVKLNVTLINTADNSSSTLDFAVSEDSPFPVTFQIPFFSSGIFLYEYFLFNNVSYVASTGEITAGSRIQNATFNVNSLTVWSGETVNFTIALVAGTDLIYTVDFGDGSIIQSSNITNELQMKFSHVFSACWTQDFEVILSVKNNMSMAEETITLTVIPAMFSVVNDSPFGISAPPYQIVQVPFLLFHAKNFSVPDGVLYLADFDDGVGERELHLTFENSPSLDTSTATHLVTVWKSFTSPGAFNVTFVFNSSAVFQECEILVEVFEEVSNPRVDFYFNNGDVTDEAMDETALGTGGDHVPLDAAVVVQVLTTGGTNLFYEWSFGTDNDSALLELPPSYWKGESPRNFWKFRRPGSYLVSVNVSNAVSWVEKSVTVVAQSKVSGLSVEGPGIDVANKSLLFTLRFSSLPTEACVLLDFQDLSSRPSYLAGAGDSSCATVDARLANTLDDRPLQILDLMQMWNDDQTSIDVYNEFGATGSFVVKVLVQNIVSQEQTSIEQVIRSPGCYPPVVTFGHTGDLSNLVSQRFSVQTTLSINCTSSNLVYYMWQVFFLWDNGTLEEVALPSFVASEGATLSKIVIPARTLTPGTHVISVTVSIQDEPGLATIATTNASIAASDLVAKINGGDQRIVSYQVDDPATEALTTQSFYVDGSLSSDPDKDPQDHSEWMFTWQCRRKSYTLANGTSIDNLETFQQWNEDFSMLRSDSVVNPDFQKEASDVGGCFGRNGGPSNASLPGGLLSVRSGIFTVDTHYLYPNMEYEFKLYVSDGSRSATALQTLYVVDGFIPDVYLKCKANCRDKVNPQNRWVMGVVLSPAADIVVNQTVYYKWDLSVYQNNMKQLLSPDAWLPYTSLSNQTTTSADHLLAIKSGFLEEGKQYEISLMASYSPTFNIKADMSMTLDINAPPYGGTCSITPLEGTVAVTKYSFACQDWMVTDQDCLPLLYAVRAKVRGVAETVSLSTQDTSDVWPLIYSGTSPASSDLFFSTGLSGYDYIVDVKVQISDIYGTYALDSNMEIRVHPFNEALSGDLANTLTDLTNSMVSEASTGYSDYATSYARVISDILNTDSSSGSTQSQSNTALSSEIKMGIREKMVTILEPAASSSISVDDVDQISSVLNLATAVSSEVSTTTQEGALGATERLTGALVGIQEEDRTAVERLQISASLLLKVCDNVVDAAIDSVDHTESEQDSVTMLKNSAVMNTLVRSVSVVDKVSEVLSNNVITGEGPVTVDAGNIRVKVQKTESNDVEGNFEVEPGCNLDFPPAQNMFDTSATTGGIEFKAVMYQPNMRPFASGAAEINSKTVSFQFIDSKTNGVIEVKNTMLPITITIPRINGPTITLDNETLTSFSQTYGVGGPIALHTVDIPFSNGAEFEVKCMGFTGMETNYTYNCTLIVMITTTGLPEIGSNAWNCTLAQSVTLLDFPLYNSTLVDPWNKTDFISVEGNTRCFIDNDVMNEILGNGTYASVNVGVRELANEVEWNATYARTPNATFEFKHYSFSPTLHSCSYIKERDSEAAWKKDGCLVSPSSNATHTSCLCNHLTMFGAGFQIPMNRIDLSQSAFTKLHENPVVFAFMMCCLCIYLVVLLWARKADKRDLLKAGVTPLIGNKPHDKCHYEVTVFTGVKSDAGTTARVHVIITGDHNDSGVRTLHDPKRKVLQSGGIDSFLLTSPRSFGDLEHVRIWHDNGGKNPSWFLSHLSVKDLNTNKMFYFMANRWWAVEEDDGAIDRVIPVAGRSELTSFTHLFSTKTRKNLSDGHLWFSVFSRPVKSRFTRVQRVSCCLSLLFSAMMANIFFYNVDFTGSGTQTVYSLGPISFSTGEVVIGVISSLMVFPANILVVQIFRLSRPPPKHARICCMKRKQPRVSSAGRRDIASRLSFASSMGSRELRQQLDLLERGQATPPPPTISAQVHRVSSPSQIQLDQTNVRDQRSFSFDSSNLSDRTPSPVTRIPTLATEAGYKTMQAKPLRRKKKKFELPWQCLYFGWALLVTSVGVAFWLTIEVAGQFGKTKATEWLVSMCISLIQDVFFTQPLKVLFLAFFLSLLFKKPEKEEDDVPPLGDDEEWLHEGGGGDPSQGVPPGISPPNSDELAAARELRFKEIKMKSIIREIILYILFLNIVMLIAFGDRDPQAFYVNKSMKDAFVEAHYHGLMKFTKIQTREQFWNYTENVFIPSLFSETWYNGKEDIQGIKQRLVSGKQMNLVGMARLRQLRVKQESCDLPEKIQSSNIQCKRTYSFADDEDEDLAPGWKQVNESDPMDYTTTEGCVWKHYDWTEIDSFPYLGKQATYKGGGYLAEIPTNPTTAMAQMQYLRDSFWVDQYTRAVFFEFVTYNPINNMYCISFLLVEFPSQGGAFPYVNFRTIRLDRYQGNFAYFVLAGEVTYVLFLLYFTYKEIKLFIKKKREYFRSFWNMLEVTTLVMAYCAITFYLYRLFIGRQLMAQYRTDPDSFLNFQYVSHWDSLYRYMTALVVFIANIKFMKLFRFNRRLLILSLTLKNAGQEILYYLIVFGIVFMAFSSMAFNMYSPYLIGFSTFGSTIVTLFSTMLGKFKFAEMVQTSRHLGPLFFFCYVIIVIFICLNMFLSIINEAFTRVRQENAKSGNELEIIDFMMGRFKKFVGLTRQQNTRQKSKEEEKEENKHCIEDDDPVEVGCKEMETKTEEMLLRLDTFLKENLSPDDIKLTQRKIVISV</sequence>
<reference evidence="21" key="2">
    <citation type="submission" date="2021-01" db="UniProtKB">
        <authorList>
            <consortium name="EnsemblMetazoa"/>
        </authorList>
    </citation>
    <scope>IDENTIFICATION</scope>
</reference>
<organism evidence="21 22">
    <name type="scientific">Strongylocentrotus purpuratus</name>
    <name type="common">Purple sea urchin</name>
    <dbReference type="NCBI Taxonomy" id="7668"/>
    <lineage>
        <taxon>Eukaryota</taxon>
        <taxon>Metazoa</taxon>
        <taxon>Echinodermata</taxon>
        <taxon>Eleutherozoa</taxon>
        <taxon>Echinozoa</taxon>
        <taxon>Echinoidea</taxon>
        <taxon>Euechinoidea</taxon>
        <taxon>Echinacea</taxon>
        <taxon>Camarodonta</taxon>
        <taxon>Echinidea</taxon>
        <taxon>Strongylocentrotidae</taxon>
        <taxon>Strongylocentrotus</taxon>
    </lineage>
</organism>
<dbReference type="Pfam" id="PF20519">
    <property type="entry name" value="Polycystin_dom"/>
    <property type="match status" value="1"/>
</dbReference>
<protein>
    <recommendedName>
        <fullName evidence="23">Receptor for egg jelly 7</fullName>
    </recommendedName>
</protein>
<feature type="domain" description="WSC" evidence="20">
    <location>
        <begin position="24"/>
        <end position="126"/>
    </location>
</feature>
<evidence type="ECO:0000256" key="13">
    <source>
        <dbReference type="PROSITE-ProRule" id="PRU00152"/>
    </source>
</evidence>
<dbReference type="InterPro" id="IPR046791">
    <property type="entry name" value="Polycystin_dom"/>
</dbReference>
<feature type="transmembrane region" description="Helical" evidence="15">
    <location>
        <begin position="2543"/>
        <end position="2562"/>
    </location>
</feature>
<keyword evidence="6 16" id="KW-0732">Signal</keyword>
<dbReference type="Pfam" id="PF01477">
    <property type="entry name" value="PLAT"/>
    <property type="match status" value="1"/>
</dbReference>
<dbReference type="InterPro" id="IPR014010">
    <property type="entry name" value="REJ_dom"/>
</dbReference>
<dbReference type="GO" id="GO:0005929">
    <property type="term" value="C:cilium"/>
    <property type="evidence" value="ECO:0007669"/>
    <property type="project" value="UniProtKB-SubCell"/>
</dbReference>
<dbReference type="SUPFAM" id="SSF49299">
    <property type="entry name" value="PKD domain"/>
    <property type="match status" value="3"/>
</dbReference>
<dbReference type="InterPro" id="IPR000203">
    <property type="entry name" value="GPS"/>
</dbReference>
<dbReference type="InterPro" id="IPR002889">
    <property type="entry name" value="WSC_carb-bd"/>
</dbReference>
<dbReference type="InterPro" id="IPR013783">
    <property type="entry name" value="Ig-like_fold"/>
</dbReference>
<evidence type="ECO:0000256" key="6">
    <source>
        <dbReference type="ARBA" id="ARBA00022729"/>
    </source>
</evidence>
<dbReference type="InterPro" id="IPR000601">
    <property type="entry name" value="PKD_dom"/>
</dbReference>
<dbReference type="Pfam" id="PF01825">
    <property type="entry name" value="GPS"/>
    <property type="match status" value="1"/>
</dbReference>
<dbReference type="GeneID" id="100034243"/>
<dbReference type="Gene3D" id="2.60.40.10">
    <property type="entry name" value="Immunoglobulins"/>
    <property type="match status" value="2"/>
</dbReference>
<feature type="signal peptide" evidence="16">
    <location>
        <begin position="1"/>
        <end position="23"/>
    </location>
</feature>
<keyword evidence="9 15" id="KW-0472">Membrane</keyword>
<evidence type="ECO:0000259" key="18">
    <source>
        <dbReference type="PROSITE" id="PS50095"/>
    </source>
</evidence>
<evidence type="ECO:0000256" key="4">
    <source>
        <dbReference type="ARBA" id="ARBA00022475"/>
    </source>
</evidence>
<dbReference type="SMART" id="SM00089">
    <property type="entry name" value="PKD"/>
    <property type="match status" value="4"/>
</dbReference>
<dbReference type="PROSITE" id="PS50093">
    <property type="entry name" value="PKD"/>
    <property type="match status" value="2"/>
</dbReference>
<feature type="transmembrane region" description="Helical" evidence="15">
    <location>
        <begin position="2793"/>
        <end position="2814"/>
    </location>
</feature>
<dbReference type="Proteomes" id="UP000007110">
    <property type="component" value="Unassembled WGS sequence"/>
</dbReference>
<evidence type="ECO:0000313" key="22">
    <source>
        <dbReference type="Proteomes" id="UP000007110"/>
    </source>
</evidence>
<dbReference type="GO" id="GO:0005262">
    <property type="term" value="F:calcium channel activity"/>
    <property type="evidence" value="ECO:0000318"/>
    <property type="project" value="GO_Central"/>
</dbReference>
<keyword evidence="7 15" id="KW-1133">Transmembrane helix</keyword>
<keyword evidence="22" id="KW-1185">Reference proteome</keyword>
<comment type="similarity">
    <text evidence="3">Belongs to the polycystin family.</text>
</comment>
<dbReference type="OrthoDB" id="10264154at2759"/>
<keyword evidence="8" id="KW-0969">Cilium</keyword>
<dbReference type="InterPro" id="IPR035986">
    <property type="entry name" value="PKD_dom_sf"/>
</dbReference>
<dbReference type="PROSITE" id="PS50095">
    <property type="entry name" value="PLAT"/>
    <property type="match status" value="1"/>
</dbReference>
<feature type="transmembrane region" description="Helical" evidence="15">
    <location>
        <begin position="3530"/>
        <end position="3554"/>
    </location>
</feature>
<dbReference type="PRINTS" id="PR01433">
    <property type="entry name" value="POLYCYSTIN2"/>
</dbReference>
<feature type="domain" description="PLAT" evidence="18">
    <location>
        <begin position="2587"/>
        <end position="2704"/>
    </location>
</feature>
<keyword evidence="11" id="KW-0966">Cell projection</keyword>
<feature type="transmembrane region" description="Helical" evidence="15">
    <location>
        <begin position="3077"/>
        <end position="3097"/>
    </location>
</feature>
<dbReference type="PANTHER" id="PTHR10877:SF194">
    <property type="entry name" value="LOCATION OF VULVA DEFECTIVE 1"/>
    <property type="match status" value="1"/>
</dbReference>
<dbReference type="InterPro" id="IPR036392">
    <property type="entry name" value="PLAT/LH2_dom_sf"/>
</dbReference>
<evidence type="ECO:0000256" key="2">
    <source>
        <dbReference type="ARBA" id="ARBA00004651"/>
    </source>
</evidence>
<evidence type="ECO:0000313" key="21">
    <source>
        <dbReference type="EnsemblMetazoa" id="XP_030839739"/>
    </source>
</evidence>
<feature type="chain" id="PRO_5029445794" description="Receptor for egg jelly 7" evidence="16">
    <location>
        <begin position="24"/>
        <end position="3658"/>
    </location>
</feature>
<dbReference type="CDD" id="cd00146">
    <property type="entry name" value="PKD"/>
    <property type="match status" value="2"/>
</dbReference>
<dbReference type="InterPro" id="IPR001024">
    <property type="entry name" value="PLAT/LH2_dom"/>
</dbReference>
<feature type="region of interest" description="Disordered" evidence="14">
    <location>
        <begin position="3023"/>
        <end position="3055"/>
    </location>
</feature>
<evidence type="ECO:0000256" key="7">
    <source>
        <dbReference type="ARBA" id="ARBA00022989"/>
    </source>
</evidence>
<name>A0A7M7SY32_STRPU</name>
<feature type="compositionally biased region" description="Polar residues" evidence="14">
    <location>
        <begin position="291"/>
        <end position="306"/>
    </location>
</feature>
<dbReference type="InterPro" id="IPR046338">
    <property type="entry name" value="GAIN_dom_sf"/>
</dbReference>
<keyword evidence="10" id="KW-0325">Glycoprotein</keyword>
<feature type="transmembrane region" description="Helical" evidence="15">
    <location>
        <begin position="2952"/>
        <end position="2972"/>
    </location>
</feature>
<keyword evidence="5 15" id="KW-0812">Transmembrane</keyword>
<evidence type="ECO:0000256" key="8">
    <source>
        <dbReference type="ARBA" id="ARBA00023069"/>
    </source>
</evidence>
<evidence type="ECO:0008006" key="23">
    <source>
        <dbReference type="Google" id="ProtNLM"/>
    </source>
</evidence>
<evidence type="ECO:0000256" key="11">
    <source>
        <dbReference type="ARBA" id="ARBA00023273"/>
    </source>
</evidence>
<dbReference type="GO" id="GO:0050982">
    <property type="term" value="P:detection of mechanical stimulus"/>
    <property type="evidence" value="ECO:0000318"/>
    <property type="project" value="GO_Central"/>
</dbReference>
<dbReference type="GO" id="GO:0005509">
    <property type="term" value="F:calcium ion binding"/>
    <property type="evidence" value="ECO:0007669"/>
    <property type="project" value="InterPro"/>
</dbReference>
<dbReference type="SMART" id="SM00303">
    <property type="entry name" value="GPS"/>
    <property type="match status" value="1"/>
</dbReference>
<evidence type="ECO:0000256" key="10">
    <source>
        <dbReference type="ARBA" id="ARBA00023180"/>
    </source>
</evidence>
<evidence type="ECO:0000256" key="3">
    <source>
        <dbReference type="ARBA" id="ARBA00007200"/>
    </source>
</evidence>
<dbReference type="InParanoid" id="A0A7M7SY32"/>
<proteinExistence type="inferred from homology"/>
<dbReference type="SUPFAM" id="SSF49723">
    <property type="entry name" value="Lipase/lipooxygenase domain (PLAT/LH2 domain)"/>
    <property type="match status" value="1"/>
</dbReference>
<dbReference type="FunFam" id="1.10.287.70:FF:000086">
    <property type="entry name" value="Polycystic kidney disease 2"/>
    <property type="match status" value="1"/>
</dbReference>
<dbReference type="Pfam" id="PF08016">
    <property type="entry name" value="PKD_channel"/>
    <property type="match status" value="1"/>
</dbReference>
<feature type="compositionally biased region" description="Acidic residues" evidence="14">
    <location>
        <begin position="3023"/>
        <end position="3036"/>
    </location>
</feature>
<feature type="domain" description="PKD" evidence="17">
    <location>
        <begin position="1290"/>
        <end position="1360"/>
    </location>
</feature>
<feature type="disulfide bond" evidence="12">
    <location>
        <begin position="3189"/>
        <end position="3202"/>
    </location>
</feature>
<evidence type="ECO:0000256" key="9">
    <source>
        <dbReference type="ARBA" id="ARBA00023136"/>
    </source>
</evidence>
<dbReference type="PROSITE" id="PS51111">
    <property type="entry name" value="REJ"/>
    <property type="match status" value="1"/>
</dbReference>
<comment type="caution">
    <text evidence="13">Lacks conserved residue(s) required for the propagation of feature annotation.</text>
</comment>
<dbReference type="Gene3D" id="2.60.220.50">
    <property type="match status" value="1"/>
</dbReference>
<dbReference type="GO" id="GO:0016020">
    <property type="term" value="C:membrane"/>
    <property type="evidence" value="ECO:0000318"/>
    <property type="project" value="GO_Central"/>
</dbReference>
<dbReference type="PANTHER" id="PTHR10877">
    <property type="entry name" value="POLYCYSTIN FAMILY MEMBER"/>
    <property type="match status" value="1"/>
</dbReference>
<feature type="domain" description="PKD" evidence="17">
    <location>
        <begin position="565"/>
        <end position="615"/>
    </location>
</feature>
<dbReference type="InterPro" id="IPR022409">
    <property type="entry name" value="PKD/Chitinase_dom"/>
</dbReference>
<evidence type="ECO:0000256" key="15">
    <source>
        <dbReference type="SAM" id="Phobius"/>
    </source>
</evidence>
<evidence type="ECO:0000256" key="5">
    <source>
        <dbReference type="ARBA" id="ARBA00022692"/>
    </source>
</evidence>
<evidence type="ECO:0000256" key="14">
    <source>
        <dbReference type="SAM" id="MobiDB-lite"/>
    </source>
</evidence>
<evidence type="ECO:0000259" key="20">
    <source>
        <dbReference type="PROSITE" id="PS51212"/>
    </source>
</evidence>
<dbReference type="CTD" id="100034243"/>
<evidence type="ECO:0000259" key="17">
    <source>
        <dbReference type="PROSITE" id="PS50093"/>
    </source>
</evidence>
<dbReference type="InterPro" id="IPR002859">
    <property type="entry name" value="PKD/REJ-like"/>
</dbReference>
<dbReference type="CDD" id="cd01752">
    <property type="entry name" value="PLAT_polycystin"/>
    <property type="match status" value="1"/>
</dbReference>
<dbReference type="Pfam" id="PF01822">
    <property type="entry name" value="WSC"/>
    <property type="match status" value="1"/>
</dbReference>
<feature type="transmembrane region" description="Helical" evidence="15">
    <location>
        <begin position="3496"/>
        <end position="3518"/>
    </location>
</feature>
<reference evidence="22" key="1">
    <citation type="submission" date="2015-02" db="EMBL/GenBank/DDBJ databases">
        <title>Genome sequencing for Strongylocentrotus purpuratus.</title>
        <authorList>
            <person name="Murali S."/>
            <person name="Liu Y."/>
            <person name="Vee V."/>
            <person name="English A."/>
            <person name="Wang M."/>
            <person name="Skinner E."/>
            <person name="Han Y."/>
            <person name="Muzny D.M."/>
            <person name="Worley K.C."/>
            <person name="Gibbs R.A."/>
        </authorList>
    </citation>
    <scope>NUCLEOTIDE SEQUENCE</scope>
</reference>